<reference evidence="1 2" key="1">
    <citation type="submission" date="2013-07" db="EMBL/GenBank/DDBJ databases">
        <title>Genome of Archaeoglobus fulgidus.</title>
        <authorList>
            <person name="Fiebig A."/>
            <person name="Birkeland N.-K."/>
        </authorList>
    </citation>
    <scope>NUCLEOTIDE SEQUENCE [LARGE SCALE GENOMIC DNA]</scope>
    <source>
        <strain evidence="1 2">DSM 8774</strain>
    </source>
</reference>
<accession>A0A075WHK6</accession>
<dbReference type="RefSeq" id="WP_010879132.1">
    <property type="nucleotide sequence ID" value="NZ_CP006577.1"/>
</dbReference>
<proteinExistence type="predicted"/>
<sequence length="92" mass="10772">MEKLAAKVLENFDFLKKLLRDRAECGESEITIYDDPVTIVVKRDRIDFFINEEYHGSVGVGFNTLSDEIREEARLWLEGLAGMKFKRYAVRR</sequence>
<dbReference type="EMBL" id="CP006577">
    <property type="protein sequence ID" value="AIG98639.1"/>
    <property type="molecule type" value="Genomic_DNA"/>
</dbReference>
<dbReference type="GeneID" id="24795380"/>
<organism evidence="1 2">
    <name type="scientific">Archaeoglobus fulgidus DSM 8774</name>
    <dbReference type="NCBI Taxonomy" id="1344584"/>
    <lineage>
        <taxon>Archaea</taxon>
        <taxon>Methanobacteriati</taxon>
        <taxon>Methanobacteriota</taxon>
        <taxon>Archaeoglobi</taxon>
        <taxon>Archaeoglobales</taxon>
        <taxon>Archaeoglobaceae</taxon>
        <taxon>Archaeoglobus</taxon>
    </lineage>
</organism>
<evidence type="ECO:0000313" key="1">
    <source>
        <dbReference type="EMBL" id="AIG98639.1"/>
    </source>
</evidence>
<dbReference type="AlphaFoldDB" id="A0A075WHK6"/>
<protein>
    <submittedName>
        <fullName evidence="1">Uncharacterized protein</fullName>
    </submittedName>
</protein>
<gene>
    <name evidence="1" type="ORF">AFULGI_00018860</name>
</gene>
<evidence type="ECO:0000313" key="2">
    <source>
        <dbReference type="Proteomes" id="UP000028501"/>
    </source>
</evidence>
<name>A0A075WHK6_ARCFL</name>
<dbReference type="HOGENOM" id="CLU_2406180_0_0_2"/>
<dbReference type="Proteomes" id="UP000028501">
    <property type="component" value="Chromosome"/>
</dbReference>
<dbReference type="KEGG" id="afg:AFULGI_00018860"/>